<keyword evidence="2" id="KW-1185">Reference proteome</keyword>
<evidence type="ECO:0000313" key="2">
    <source>
        <dbReference type="Proteomes" id="UP000675881"/>
    </source>
</evidence>
<reference evidence="1" key="1">
    <citation type="submission" date="2021-02" db="EMBL/GenBank/DDBJ databases">
        <authorList>
            <person name="Bekaert M."/>
        </authorList>
    </citation>
    <scope>NUCLEOTIDE SEQUENCE</scope>
    <source>
        <strain evidence="1">IoA-00</strain>
    </source>
</reference>
<name>A0A7R8CNI9_LEPSM</name>
<dbReference type="AlphaFoldDB" id="A0A7R8CNI9"/>
<evidence type="ECO:0000313" key="1">
    <source>
        <dbReference type="EMBL" id="CAF2846435.1"/>
    </source>
</evidence>
<organism evidence="1 2">
    <name type="scientific">Lepeophtheirus salmonis</name>
    <name type="common">Salmon louse</name>
    <name type="synonym">Caligus salmonis</name>
    <dbReference type="NCBI Taxonomy" id="72036"/>
    <lineage>
        <taxon>Eukaryota</taxon>
        <taxon>Metazoa</taxon>
        <taxon>Ecdysozoa</taxon>
        <taxon>Arthropoda</taxon>
        <taxon>Crustacea</taxon>
        <taxon>Multicrustacea</taxon>
        <taxon>Hexanauplia</taxon>
        <taxon>Copepoda</taxon>
        <taxon>Siphonostomatoida</taxon>
        <taxon>Caligidae</taxon>
        <taxon>Lepeophtheirus</taxon>
    </lineage>
</organism>
<dbReference type="EMBL" id="HG994593">
    <property type="protein sequence ID" value="CAF2846435.1"/>
    <property type="molecule type" value="Genomic_DNA"/>
</dbReference>
<proteinExistence type="predicted"/>
<dbReference type="Proteomes" id="UP000675881">
    <property type="component" value="Chromosome 14"/>
</dbReference>
<gene>
    <name evidence="1" type="ORF">LSAA_4578</name>
</gene>
<protein>
    <submittedName>
        <fullName evidence="1">(salmon louse) hypothetical protein</fullName>
    </submittedName>
</protein>
<accession>A0A7R8CNI9</accession>
<sequence length="110" mass="12898">MQKRNEINNWKENKVFEEEENHGQITFSTRCVVTEKIVKDTPIIKSSLVARGFEEHDNEIRTDSPTCSKEGLRMEMMLMNSNGWIWNSMDIKTAFFARRSNTKSCLFETT</sequence>